<dbReference type="Pfam" id="PF07690">
    <property type="entry name" value="MFS_1"/>
    <property type="match status" value="1"/>
</dbReference>
<dbReference type="RefSeq" id="XP_021886535.1">
    <property type="nucleotide sequence ID" value="XM_022026230.1"/>
</dbReference>
<feature type="region of interest" description="Disordered" evidence="5">
    <location>
        <begin position="367"/>
        <end position="386"/>
    </location>
</feature>
<feature type="transmembrane region" description="Helical" evidence="6">
    <location>
        <begin position="663"/>
        <end position="688"/>
    </location>
</feature>
<dbReference type="GO" id="GO:0016020">
    <property type="term" value="C:membrane"/>
    <property type="evidence" value="ECO:0007669"/>
    <property type="project" value="UniProtKB-SubCell"/>
</dbReference>
<keyword evidence="2 6" id="KW-0812">Transmembrane</keyword>
<evidence type="ECO:0000256" key="3">
    <source>
        <dbReference type="ARBA" id="ARBA00022989"/>
    </source>
</evidence>
<dbReference type="InterPro" id="IPR036259">
    <property type="entry name" value="MFS_trans_sf"/>
</dbReference>
<comment type="caution">
    <text evidence="7">The sequence shown here is derived from an EMBL/GenBank/DDBJ whole genome shotgun (WGS) entry which is preliminary data.</text>
</comment>
<comment type="subcellular location">
    <subcellularLocation>
        <location evidence="1">Membrane</location>
        <topology evidence="1">Multi-pass membrane protein</topology>
    </subcellularLocation>
</comment>
<feature type="transmembrane region" description="Helical" evidence="6">
    <location>
        <begin position="79"/>
        <end position="97"/>
    </location>
</feature>
<gene>
    <name evidence="7" type="ORF">BCR41DRAFT_366564</name>
</gene>
<dbReference type="InterPro" id="IPR011701">
    <property type="entry name" value="MFS"/>
</dbReference>
<dbReference type="OrthoDB" id="3026777at2759"/>
<evidence type="ECO:0000256" key="4">
    <source>
        <dbReference type="ARBA" id="ARBA00023136"/>
    </source>
</evidence>
<dbReference type="PANTHER" id="PTHR23507:SF1">
    <property type="entry name" value="FI18259P1-RELATED"/>
    <property type="match status" value="1"/>
</dbReference>
<feature type="transmembrane region" description="Helical" evidence="6">
    <location>
        <begin position="293"/>
        <end position="317"/>
    </location>
</feature>
<feature type="transmembrane region" description="Helical" evidence="6">
    <location>
        <begin position="457"/>
        <end position="475"/>
    </location>
</feature>
<dbReference type="InParanoid" id="A0A1Y2H741"/>
<evidence type="ECO:0000256" key="2">
    <source>
        <dbReference type="ARBA" id="ARBA00022692"/>
    </source>
</evidence>
<feature type="region of interest" description="Disordered" evidence="5">
    <location>
        <begin position="30"/>
        <end position="52"/>
    </location>
</feature>
<protein>
    <submittedName>
        <fullName evidence="7">Major facilitator superfamily domain-containing protein</fullName>
    </submittedName>
</protein>
<organism evidence="7 8">
    <name type="scientific">Lobosporangium transversale</name>
    <dbReference type="NCBI Taxonomy" id="64571"/>
    <lineage>
        <taxon>Eukaryota</taxon>
        <taxon>Fungi</taxon>
        <taxon>Fungi incertae sedis</taxon>
        <taxon>Mucoromycota</taxon>
        <taxon>Mortierellomycotina</taxon>
        <taxon>Mortierellomycetes</taxon>
        <taxon>Mortierellales</taxon>
        <taxon>Mortierellaceae</taxon>
        <taxon>Lobosporangium</taxon>
    </lineage>
</organism>
<evidence type="ECO:0000313" key="8">
    <source>
        <dbReference type="Proteomes" id="UP000193648"/>
    </source>
</evidence>
<feature type="compositionally biased region" description="Basic and acidic residues" evidence="5">
    <location>
        <begin position="367"/>
        <end position="377"/>
    </location>
</feature>
<reference evidence="7 8" key="1">
    <citation type="submission" date="2016-07" db="EMBL/GenBank/DDBJ databases">
        <title>Pervasive Adenine N6-methylation of Active Genes in Fungi.</title>
        <authorList>
            <consortium name="DOE Joint Genome Institute"/>
            <person name="Mondo S.J."/>
            <person name="Dannebaum R.O."/>
            <person name="Kuo R.C."/>
            <person name="Labutti K."/>
            <person name="Haridas S."/>
            <person name="Kuo A."/>
            <person name="Salamov A."/>
            <person name="Ahrendt S.R."/>
            <person name="Lipzen A."/>
            <person name="Sullivan W."/>
            <person name="Andreopoulos W.B."/>
            <person name="Clum A."/>
            <person name="Lindquist E."/>
            <person name="Daum C."/>
            <person name="Ramamoorthy G.K."/>
            <person name="Gryganskyi A."/>
            <person name="Culley D."/>
            <person name="Magnuson J.K."/>
            <person name="James T.Y."/>
            <person name="O'Malley M.A."/>
            <person name="Stajich J.E."/>
            <person name="Spatafora J.W."/>
            <person name="Visel A."/>
            <person name="Grigoriev I.V."/>
        </authorList>
    </citation>
    <scope>NUCLEOTIDE SEQUENCE [LARGE SCALE GENOMIC DNA]</scope>
    <source>
        <strain evidence="7 8">NRRL 3116</strain>
    </source>
</reference>
<dbReference type="PANTHER" id="PTHR23507">
    <property type="entry name" value="ZGC:174356"/>
    <property type="match status" value="1"/>
</dbReference>
<feature type="transmembrane region" description="Helical" evidence="6">
    <location>
        <begin position="197"/>
        <end position="216"/>
    </location>
</feature>
<dbReference type="Gene3D" id="1.20.1250.20">
    <property type="entry name" value="MFS general substrate transporter like domains"/>
    <property type="match status" value="2"/>
</dbReference>
<feature type="region of interest" description="Disordered" evidence="5">
    <location>
        <begin position="545"/>
        <end position="599"/>
    </location>
</feature>
<feature type="region of interest" description="Disordered" evidence="5">
    <location>
        <begin position="489"/>
        <end position="518"/>
    </location>
</feature>
<evidence type="ECO:0000256" key="6">
    <source>
        <dbReference type="SAM" id="Phobius"/>
    </source>
</evidence>
<sequence length="730" mass="80828">MVSSNGSKRETLPHHPSDLTITELHDENTPLLANSSGNSSNDSKNINTNHNKIKTKEVDPTTFYVKTLKGHLPWYKRPSVFWLLPIFGLSWLTLGMLNSSLGQFQAALLCREYINRHSSNVTATTITIATVPSKDLFSYLAQTPSMASTTTTTTTTTSNMISTGLLGLNSLSRNVMIAMRPSEECKAPEIQAFTAKIIAIIEMLTGIASTISVGYYSSLSDRHGRRIVMIVCFLNTLLTLAAIIAMSMYWDQIGLPLMVASSILNGLLGTISLGLTMTLAYTADCTDPAKRSLAFTWVHASLYLGLAIGPFLGGTIVRASGTILTLVYMDVASNALCLLLTILFVPESLPICQSEKVQQLYETFKKEKEKEENKNDSNSDEDLSTSSQEHIPWYSHLIHSLRFFKPNGRNTNLILLAVISFLGMLAYRGTLSIIILYTNRLFNWTEYEDGIMFSLSNLARLLTMIVLIPVLAHFHKKSYEKKQRKVQAKAAMDARRHGKQPTLTTNAPTFSSAASSPQQQVLDSADLSIYQVAMLTNDPTISASVQYPSEPEDFKHRQRQTSLDSVTTLTTPSLDGEDSSLSPEAKTEAAEDAPRSREQTFSDMKFDTWMVRLGFAINSITYVGYGLATEGWVFYLATALHSICTISNPSLKSLLTYMVEPSQFGAVLGAFQIIDSIAIIFSPIVISWVYALTVGIMPEFVWYTCAAWAGICVVLSFMIRQKQFRNNMNI</sequence>
<feature type="transmembrane region" description="Helical" evidence="6">
    <location>
        <begin position="323"/>
        <end position="345"/>
    </location>
</feature>
<dbReference type="AlphaFoldDB" id="A0A1Y2H741"/>
<feature type="transmembrane region" description="Helical" evidence="6">
    <location>
        <begin position="633"/>
        <end position="651"/>
    </location>
</feature>
<feature type="transmembrane region" description="Helical" evidence="6">
    <location>
        <begin position="413"/>
        <end position="437"/>
    </location>
</feature>
<proteinExistence type="predicted"/>
<dbReference type="FunCoup" id="A0A1Y2H741">
    <property type="interactions" value="19"/>
</dbReference>
<feature type="transmembrane region" description="Helical" evidence="6">
    <location>
        <begin position="228"/>
        <end position="250"/>
    </location>
</feature>
<feature type="transmembrane region" description="Helical" evidence="6">
    <location>
        <begin position="609"/>
        <end position="627"/>
    </location>
</feature>
<feature type="compositionally biased region" description="Polar residues" evidence="5">
    <location>
        <begin position="560"/>
        <end position="573"/>
    </location>
</feature>
<feature type="compositionally biased region" description="Polar residues" evidence="5">
    <location>
        <begin position="501"/>
        <end position="518"/>
    </location>
</feature>
<evidence type="ECO:0000256" key="1">
    <source>
        <dbReference type="ARBA" id="ARBA00004141"/>
    </source>
</evidence>
<dbReference type="Proteomes" id="UP000193648">
    <property type="component" value="Unassembled WGS sequence"/>
</dbReference>
<feature type="transmembrane region" description="Helical" evidence="6">
    <location>
        <begin position="700"/>
        <end position="719"/>
    </location>
</feature>
<keyword evidence="4 6" id="KW-0472">Membrane</keyword>
<dbReference type="SUPFAM" id="SSF103473">
    <property type="entry name" value="MFS general substrate transporter"/>
    <property type="match status" value="2"/>
</dbReference>
<dbReference type="GeneID" id="33568073"/>
<feature type="compositionally biased region" description="Low complexity" evidence="5">
    <location>
        <begin position="34"/>
        <end position="50"/>
    </location>
</feature>
<accession>A0A1Y2H741</accession>
<feature type="compositionally biased region" description="Basic and acidic residues" evidence="5">
    <location>
        <begin position="585"/>
        <end position="599"/>
    </location>
</feature>
<evidence type="ECO:0000256" key="5">
    <source>
        <dbReference type="SAM" id="MobiDB-lite"/>
    </source>
</evidence>
<keyword evidence="8" id="KW-1185">Reference proteome</keyword>
<evidence type="ECO:0000313" key="7">
    <source>
        <dbReference type="EMBL" id="ORZ28862.1"/>
    </source>
</evidence>
<dbReference type="EMBL" id="MCFF01000001">
    <property type="protein sequence ID" value="ORZ28862.1"/>
    <property type="molecule type" value="Genomic_DNA"/>
</dbReference>
<keyword evidence="3 6" id="KW-1133">Transmembrane helix</keyword>
<name>A0A1Y2H741_9FUNG</name>
<feature type="transmembrane region" description="Helical" evidence="6">
    <location>
        <begin position="262"/>
        <end position="281"/>
    </location>
</feature>
<dbReference type="GO" id="GO:0022857">
    <property type="term" value="F:transmembrane transporter activity"/>
    <property type="evidence" value="ECO:0007669"/>
    <property type="project" value="InterPro"/>
</dbReference>